<gene>
    <name evidence="7" type="ORF">PSON_ATCC_30995.1.T0280302</name>
</gene>
<dbReference type="SMART" id="SM00054">
    <property type="entry name" value="EFh"/>
    <property type="match status" value="4"/>
</dbReference>
<evidence type="ECO:0000256" key="5">
    <source>
        <dbReference type="SAM" id="MobiDB-lite"/>
    </source>
</evidence>
<evidence type="ECO:0000256" key="1">
    <source>
        <dbReference type="ARBA" id="ARBA00020786"/>
    </source>
</evidence>
<dbReference type="GO" id="GO:0016460">
    <property type="term" value="C:myosin II complex"/>
    <property type="evidence" value="ECO:0007669"/>
    <property type="project" value="TreeGrafter"/>
</dbReference>
<dbReference type="InterPro" id="IPR018247">
    <property type="entry name" value="EF_Hand_1_Ca_BS"/>
</dbReference>
<dbReference type="OrthoDB" id="295392at2759"/>
<comment type="caution">
    <text evidence="7">The sequence shown here is derived from an EMBL/GenBank/DDBJ whole genome shotgun (WGS) entry which is preliminary data.</text>
</comment>
<protein>
    <recommendedName>
        <fullName evidence="1">Calmodulin</fullName>
    </recommendedName>
</protein>
<keyword evidence="8" id="KW-1185">Reference proteome</keyword>
<proteinExistence type="predicted"/>
<dbReference type="Pfam" id="PF13499">
    <property type="entry name" value="EF-hand_7"/>
    <property type="match status" value="2"/>
</dbReference>
<dbReference type="CDD" id="cd00051">
    <property type="entry name" value="EFh"/>
    <property type="match status" value="2"/>
</dbReference>
<dbReference type="InterPro" id="IPR050230">
    <property type="entry name" value="CALM/Myosin/TropC-like"/>
</dbReference>
<dbReference type="PANTHER" id="PTHR23048:SF0">
    <property type="entry name" value="CALMODULIN LIKE 3"/>
    <property type="match status" value="1"/>
</dbReference>
<reference evidence="7" key="1">
    <citation type="submission" date="2021-01" db="EMBL/GenBank/DDBJ databases">
        <authorList>
            <consortium name="Genoscope - CEA"/>
            <person name="William W."/>
        </authorList>
    </citation>
    <scope>NUCLEOTIDE SEQUENCE</scope>
</reference>
<evidence type="ECO:0000256" key="2">
    <source>
        <dbReference type="ARBA" id="ARBA00022723"/>
    </source>
</evidence>
<feature type="compositionally biased region" description="Pro residues" evidence="5">
    <location>
        <begin position="18"/>
        <end position="28"/>
    </location>
</feature>
<evidence type="ECO:0000313" key="8">
    <source>
        <dbReference type="Proteomes" id="UP000692954"/>
    </source>
</evidence>
<dbReference type="PANTHER" id="PTHR23048">
    <property type="entry name" value="MYOSIN LIGHT CHAIN 1, 3"/>
    <property type="match status" value="1"/>
</dbReference>
<name>A0A8S1M1U2_9CILI</name>
<keyword evidence="3" id="KW-0677">Repeat</keyword>
<dbReference type="Proteomes" id="UP000692954">
    <property type="component" value="Unassembled WGS sequence"/>
</dbReference>
<dbReference type="AlphaFoldDB" id="A0A8S1M1U2"/>
<evidence type="ECO:0000256" key="4">
    <source>
        <dbReference type="ARBA" id="ARBA00022990"/>
    </source>
</evidence>
<keyword evidence="2" id="KW-0479">Metal-binding</keyword>
<evidence type="ECO:0000256" key="3">
    <source>
        <dbReference type="ARBA" id="ARBA00022737"/>
    </source>
</evidence>
<dbReference type="GO" id="GO:0005509">
    <property type="term" value="F:calcium ion binding"/>
    <property type="evidence" value="ECO:0007669"/>
    <property type="project" value="InterPro"/>
</dbReference>
<feature type="domain" description="EF-hand" evidence="6">
    <location>
        <begin position="158"/>
        <end position="193"/>
    </location>
</feature>
<feature type="domain" description="EF-hand" evidence="6">
    <location>
        <begin position="49"/>
        <end position="84"/>
    </location>
</feature>
<feature type="domain" description="EF-hand" evidence="6">
    <location>
        <begin position="122"/>
        <end position="157"/>
    </location>
</feature>
<evidence type="ECO:0000259" key="6">
    <source>
        <dbReference type="PROSITE" id="PS50222"/>
    </source>
</evidence>
<dbReference type="EMBL" id="CAJJDN010000028">
    <property type="protein sequence ID" value="CAD8071861.1"/>
    <property type="molecule type" value="Genomic_DNA"/>
</dbReference>
<feature type="region of interest" description="Disordered" evidence="5">
    <location>
        <begin position="1"/>
        <end position="37"/>
    </location>
</feature>
<keyword evidence="4" id="KW-0007">Acetylation</keyword>
<accession>A0A8S1M1U2</accession>
<dbReference type="PROSITE" id="PS00018">
    <property type="entry name" value="EF_HAND_1"/>
    <property type="match status" value="3"/>
</dbReference>
<evidence type="ECO:0000313" key="7">
    <source>
        <dbReference type="EMBL" id="CAD8071861.1"/>
    </source>
</evidence>
<dbReference type="InterPro" id="IPR002048">
    <property type="entry name" value="EF_hand_dom"/>
</dbReference>
<organism evidence="7 8">
    <name type="scientific">Paramecium sonneborni</name>
    <dbReference type="NCBI Taxonomy" id="65129"/>
    <lineage>
        <taxon>Eukaryota</taxon>
        <taxon>Sar</taxon>
        <taxon>Alveolata</taxon>
        <taxon>Ciliophora</taxon>
        <taxon>Intramacronucleata</taxon>
        <taxon>Oligohymenophorea</taxon>
        <taxon>Peniculida</taxon>
        <taxon>Parameciidae</taxon>
        <taxon>Paramecium</taxon>
    </lineage>
</organism>
<sequence>MRSNPRSQSKKESKNVQQPPPPPPPPQKPVLDDKQFNPDTYVRQNLSRDEVIELKKAFDLFDDDGSGTIDPAELKGAFEELGLRAQNKMIYQVLGEIDQDNQGGFSFDNFIKLATVKQNLKETKGSLMRTFNLFDLNREGRITWDELKRVSIDLGDDLSDEEIKKIFRKADLNDDGFVTFDDFYNMMTGRVYYD</sequence>
<dbReference type="PROSITE" id="PS50222">
    <property type="entry name" value="EF_HAND_2"/>
    <property type="match status" value="3"/>
</dbReference>
<dbReference type="FunFam" id="1.10.238.10:FF:000001">
    <property type="entry name" value="Calmodulin 1"/>
    <property type="match status" value="1"/>
</dbReference>